<gene>
    <name evidence="2" type="ORF">HIO71_14870</name>
</gene>
<name>A0A848N9P8_9FLAO</name>
<dbReference type="Proteomes" id="UP000548067">
    <property type="component" value="Unassembled WGS sequence"/>
</dbReference>
<protein>
    <submittedName>
        <fullName evidence="2">Uncharacterized protein</fullName>
    </submittedName>
</protein>
<reference evidence="2 3" key="1">
    <citation type="submission" date="2020-04" db="EMBL/GenBank/DDBJ databases">
        <title>Genome analysis and antimicrobial resistance characteristics of Chryseobacterium aquaticum isolated from farmed salmonids.</title>
        <authorList>
            <person name="Saticioglu I.B."/>
            <person name="Duman M."/>
            <person name="Altun S."/>
        </authorList>
    </citation>
    <scope>NUCLEOTIDE SEQUENCE [LARGE SCALE GENOMIC DNA]</scope>
    <source>
        <strain evidence="2 3">C-174</strain>
    </source>
</reference>
<evidence type="ECO:0000256" key="1">
    <source>
        <dbReference type="SAM" id="Coils"/>
    </source>
</evidence>
<organism evidence="2 3">
    <name type="scientific">Chryseobacterium aquaticum</name>
    <dbReference type="NCBI Taxonomy" id="452084"/>
    <lineage>
        <taxon>Bacteria</taxon>
        <taxon>Pseudomonadati</taxon>
        <taxon>Bacteroidota</taxon>
        <taxon>Flavobacteriia</taxon>
        <taxon>Flavobacteriales</taxon>
        <taxon>Weeksellaceae</taxon>
        <taxon>Chryseobacterium group</taxon>
        <taxon>Chryseobacterium</taxon>
    </lineage>
</organism>
<proteinExistence type="predicted"/>
<evidence type="ECO:0000313" key="3">
    <source>
        <dbReference type="Proteomes" id="UP000548067"/>
    </source>
</evidence>
<dbReference type="EMBL" id="JABCJF010000008">
    <property type="protein sequence ID" value="NMR35468.1"/>
    <property type="molecule type" value="Genomic_DNA"/>
</dbReference>
<accession>A0A848N9P8</accession>
<evidence type="ECO:0000313" key="2">
    <source>
        <dbReference type="EMBL" id="NMR35468.1"/>
    </source>
</evidence>
<keyword evidence="1" id="KW-0175">Coiled coil</keyword>
<dbReference type="AlphaFoldDB" id="A0A848N9P8"/>
<comment type="caution">
    <text evidence="2">The sequence shown here is derived from an EMBL/GenBank/DDBJ whole genome shotgun (WGS) entry which is preliminary data.</text>
</comment>
<dbReference type="RefSeq" id="WP_169322036.1">
    <property type="nucleotide sequence ID" value="NZ_JABCJF010000008.1"/>
</dbReference>
<feature type="coiled-coil region" evidence="1">
    <location>
        <begin position="145"/>
        <end position="230"/>
    </location>
</feature>
<sequence>MEQVWNFLTEIVLLKYNISQIYLCDEKNIFGPFRIANNSLIPTKGTHTYSFEYNIDELIEDTNLEFCYLITEPKSKIKAIDCSTTQQLVDFLKDRIQIDRVDLNLLIKISKEIQDKNEGALDLDAIRLNRASNYIDRLKLSLLELQNLLNKKDQWNKVINDIIEEYKEDFKNFALQNINQEIKQQNDLLELKNQDIIKVTKLVDDKEKKLKELNNEFSSIVEKKEDLILNIKLLAGLNDIEVPKQVDQYSFEIFSNSRASTYNDLDDFYEDLNDQWKVKIPNQFEYQESLFLLKENKFIIANNTIFVLNLISHLGKTETLTTKCRT</sequence>